<dbReference type="InterPro" id="IPR006629">
    <property type="entry name" value="LITAF"/>
</dbReference>
<evidence type="ECO:0000256" key="7">
    <source>
        <dbReference type="ARBA" id="ARBA00023136"/>
    </source>
</evidence>
<keyword evidence="11" id="KW-1185">Reference proteome</keyword>
<evidence type="ECO:0000256" key="5">
    <source>
        <dbReference type="ARBA" id="ARBA00022723"/>
    </source>
</evidence>
<dbReference type="GO" id="GO:0005765">
    <property type="term" value="C:lysosomal membrane"/>
    <property type="evidence" value="ECO:0007669"/>
    <property type="project" value="UniProtKB-SubCell"/>
</dbReference>
<dbReference type="PANTHER" id="PTHR23292">
    <property type="entry name" value="LIPOPOLYSACCHARIDE-INDUCED TUMOR NECROSIS FACTOR-ALPHA FACTOR"/>
    <property type="match status" value="1"/>
</dbReference>
<feature type="region of interest" description="Disordered" evidence="8">
    <location>
        <begin position="1"/>
        <end position="59"/>
    </location>
</feature>
<evidence type="ECO:0000256" key="8">
    <source>
        <dbReference type="SAM" id="MobiDB-lite"/>
    </source>
</evidence>
<evidence type="ECO:0000313" key="10">
    <source>
        <dbReference type="EMBL" id="KAG8038049.1"/>
    </source>
</evidence>
<evidence type="ECO:0000256" key="2">
    <source>
        <dbReference type="ARBA" id="ARBA00004481"/>
    </source>
</evidence>
<dbReference type="EMBL" id="JAAOIC020000044">
    <property type="protein sequence ID" value="KAG8038049.1"/>
    <property type="molecule type" value="Genomic_DNA"/>
</dbReference>
<dbReference type="GO" id="GO:0031902">
    <property type="term" value="C:late endosome membrane"/>
    <property type="evidence" value="ECO:0007669"/>
    <property type="project" value="UniProtKB-SubCell"/>
</dbReference>
<keyword evidence="5" id="KW-0479">Metal-binding</keyword>
<dbReference type="AlphaFoldDB" id="A0A8J5REM3"/>
<feature type="domain" description="LITAF" evidence="9">
    <location>
        <begin position="63"/>
        <end position="148"/>
    </location>
</feature>
<feature type="compositionally biased region" description="Pro residues" evidence="8">
    <location>
        <begin position="28"/>
        <end position="58"/>
    </location>
</feature>
<evidence type="ECO:0000259" key="9">
    <source>
        <dbReference type="PROSITE" id="PS51837"/>
    </source>
</evidence>
<dbReference type="Proteomes" id="UP000729913">
    <property type="component" value="Unassembled WGS sequence"/>
</dbReference>
<protein>
    <recommendedName>
        <fullName evidence="9">LITAF domain-containing protein</fullName>
    </recommendedName>
</protein>
<evidence type="ECO:0000313" key="11">
    <source>
        <dbReference type="Proteomes" id="UP000729913"/>
    </source>
</evidence>
<sequence length="148" mass="16141">MNNQGMPQPGYYPPPPGFNNQPIYPNYQPQPQPMYPYPGQAPPAPEFNPPPAYNPDYPPVTHAPGPVVTQIRPVTFGPDSVRLICPHCSADISTRVEIEASTKTHIFAMILCLLGLCLCVPCAYCGDCFAAVNHYCPCCNARLGSHEP</sequence>
<reference evidence="10" key="1">
    <citation type="submission" date="2020-03" db="EMBL/GenBank/DDBJ databases">
        <authorList>
            <person name="Chebbi M.A."/>
            <person name="Drezen J.M."/>
        </authorList>
    </citation>
    <scope>NUCLEOTIDE SEQUENCE</scope>
    <source>
        <tissue evidence="10">Whole body</tissue>
    </source>
</reference>
<dbReference type="InterPro" id="IPR037519">
    <property type="entry name" value="LITAF_fam"/>
</dbReference>
<comment type="similarity">
    <text evidence="4">Belongs to the CDIP1/LITAF family.</text>
</comment>
<evidence type="ECO:0000256" key="4">
    <source>
        <dbReference type="ARBA" id="ARBA00005975"/>
    </source>
</evidence>
<organism evidence="10 11">
    <name type="scientific">Cotesia typhae</name>
    <dbReference type="NCBI Taxonomy" id="2053667"/>
    <lineage>
        <taxon>Eukaryota</taxon>
        <taxon>Metazoa</taxon>
        <taxon>Ecdysozoa</taxon>
        <taxon>Arthropoda</taxon>
        <taxon>Hexapoda</taxon>
        <taxon>Insecta</taxon>
        <taxon>Pterygota</taxon>
        <taxon>Neoptera</taxon>
        <taxon>Endopterygota</taxon>
        <taxon>Hymenoptera</taxon>
        <taxon>Apocrita</taxon>
        <taxon>Ichneumonoidea</taxon>
        <taxon>Braconidae</taxon>
        <taxon>Microgastrinae</taxon>
        <taxon>Cotesia</taxon>
    </lineage>
</organism>
<keyword evidence="7" id="KW-0472">Membrane</keyword>
<accession>A0A8J5REM3</accession>
<reference evidence="10" key="2">
    <citation type="submission" date="2021-04" db="EMBL/GenBank/DDBJ databases">
        <title>Genome-wide patterns of bracovirus chromosomal integration into multiple host tissues during parasitism.</title>
        <authorList>
            <person name="Chebbi M.A.C."/>
        </authorList>
    </citation>
    <scope>NUCLEOTIDE SEQUENCE</scope>
    <source>
        <tissue evidence="10">Whole body</tissue>
    </source>
</reference>
<dbReference type="Pfam" id="PF10601">
    <property type="entry name" value="zf-LITAF-like"/>
    <property type="match status" value="1"/>
</dbReference>
<dbReference type="PANTHER" id="PTHR23292:SF14">
    <property type="entry name" value="FI16615P1-RELATED"/>
    <property type="match status" value="1"/>
</dbReference>
<evidence type="ECO:0000256" key="1">
    <source>
        <dbReference type="ARBA" id="ARBA00004414"/>
    </source>
</evidence>
<evidence type="ECO:0000256" key="6">
    <source>
        <dbReference type="ARBA" id="ARBA00022833"/>
    </source>
</evidence>
<dbReference type="SMART" id="SM00714">
    <property type="entry name" value="LITAF"/>
    <property type="match status" value="1"/>
</dbReference>
<name>A0A8J5REM3_9HYME</name>
<dbReference type="PROSITE" id="PS51837">
    <property type="entry name" value="LITAF"/>
    <property type="match status" value="1"/>
</dbReference>
<comment type="subcellular location">
    <subcellularLocation>
        <location evidence="2">Endosome membrane</location>
        <topology evidence="2">Peripheral membrane protein</topology>
    </subcellularLocation>
    <subcellularLocation>
        <location evidence="1">Late endosome membrane</location>
    </subcellularLocation>
    <subcellularLocation>
        <location evidence="3">Lysosome membrane</location>
        <topology evidence="3">Peripheral membrane protein</topology>
        <orientation evidence="3">Cytoplasmic side</orientation>
    </subcellularLocation>
</comment>
<proteinExistence type="inferred from homology"/>
<dbReference type="GO" id="GO:0008270">
    <property type="term" value="F:zinc ion binding"/>
    <property type="evidence" value="ECO:0007669"/>
    <property type="project" value="TreeGrafter"/>
</dbReference>
<comment type="caution">
    <text evidence="10">The sequence shown here is derived from an EMBL/GenBank/DDBJ whole genome shotgun (WGS) entry which is preliminary data.</text>
</comment>
<feature type="compositionally biased region" description="Low complexity" evidence="8">
    <location>
        <begin position="18"/>
        <end position="27"/>
    </location>
</feature>
<keyword evidence="6" id="KW-0862">Zinc</keyword>
<gene>
    <name evidence="10" type="ORF">G9C98_006374</name>
</gene>
<dbReference type="OrthoDB" id="5599753at2759"/>
<evidence type="ECO:0000256" key="3">
    <source>
        <dbReference type="ARBA" id="ARBA00004630"/>
    </source>
</evidence>